<sequence length="219" mass="23816">MKHKTTLQKVRKVAVIIGIALSGIVGNKTFTMVHAATINQLYPGSNNTVIDSDQNLKWLRLDQSLSINIEEIVNKSVEDIPSNIYPGFRLATYTEVTRLFSNLTDSDAEQFINLFGITDNSPPFPQPGISSEGWFLGLDNVLNLSGGAFKGDDGVSWINAPVTDVLFKCKANKFVYLVAVPEPTSTLSLLALGTLGAVSTLKRKLKPSQSTEKETTKVG</sequence>
<proteinExistence type="predicted"/>
<organism evidence="2 3">
    <name type="scientific">Microcystis aeruginosa NIES-44</name>
    <dbReference type="NCBI Taxonomy" id="449439"/>
    <lineage>
        <taxon>Bacteria</taxon>
        <taxon>Bacillati</taxon>
        <taxon>Cyanobacteriota</taxon>
        <taxon>Cyanophyceae</taxon>
        <taxon>Oscillatoriophycideae</taxon>
        <taxon>Chroococcales</taxon>
        <taxon>Microcystaceae</taxon>
        <taxon>Microcystis</taxon>
    </lineage>
</organism>
<evidence type="ECO:0000313" key="2">
    <source>
        <dbReference type="EMBL" id="GAL95582.1"/>
    </source>
</evidence>
<dbReference type="AlphaFoldDB" id="A0A0A1W0I0"/>
<dbReference type="NCBIfam" id="TIGR02595">
    <property type="entry name" value="PEP_CTERM"/>
    <property type="match status" value="1"/>
</dbReference>
<evidence type="ECO:0000259" key="1">
    <source>
        <dbReference type="Pfam" id="PF07589"/>
    </source>
</evidence>
<evidence type="ECO:0000313" key="3">
    <source>
        <dbReference type="Proteomes" id="UP000030321"/>
    </source>
</evidence>
<feature type="domain" description="Ice-binding protein C-terminal" evidence="1">
    <location>
        <begin position="179"/>
        <end position="201"/>
    </location>
</feature>
<accession>A0A0A1W0I0</accession>
<reference evidence="3" key="1">
    <citation type="journal article" date="2015" name="Genome">
        <title>Whole Genome Sequence of the Non-Microcystin-Producing Microcystis aeruginosa Strain NIES-44.</title>
        <authorList>
            <person name="Okano K."/>
            <person name="Miyata N."/>
            <person name="Ozaki Y."/>
        </authorList>
    </citation>
    <scope>NUCLEOTIDE SEQUENCE [LARGE SCALE GENOMIC DNA]</scope>
    <source>
        <strain evidence="3">NIES-44</strain>
    </source>
</reference>
<dbReference type="RefSeq" id="WP_045362291.1">
    <property type="nucleotide sequence ID" value="NZ_BBPA01000073.1"/>
</dbReference>
<dbReference type="EMBL" id="BBPA01000073">
    <property type="protein sequence ID" value="GAL95582.1"/>
    <property type="molecule type" value="Genomic_DNA"/>
</dbReference>
<comment type="caution">
    <text evidence="2">The sequence shown here is derived from an EMBL/GenBank/DDBJ whole genome shotgun (WGS) entry which is preliminary data.</text>
</comment>
<name>A0A0A1W0I0_MICAE</name>
<gene>
    <name evidence="2" type="ORF">N44_04438</name>
</gene>
<dbReference type="Proteomes" id="UP000030321">
    <property type="component" value="Unassembled WGS sequence"/>
</dbReference>
<protein>
    <recommendedName>
        <fullName evidence="1">Ice-binding protein C-terminal domain-containing protein</fullName>
    </recommendedName>
</protein>
<dbReference type="Pfam" id="PF07589">
    <property type="entry name" value="PEP-CTERM"/>
    <property type="match status" value="1"/>
</dbReference>
<dbReference type="InterPro" id="IPR013424">
    <property type="entry name" value="Ice-binding_C"/>
</dbReference>